<dbReference type="Proteomes" id="UP001176941">
    <property type="component" value="Chromosome 31"/>
</dbReference>
<dbReference type="EMBL" id="OX459967">
    <property type="protein sequence ID" value="CAI9171732.1"/>
    <property type="molecule type" value="Genomic_DNA"/>
</dbReference>
<organism evidence="2 3">
    <name type="scientific">Rangifer tarandus platyrhynchus</name>
    <name type="common">Svalbard reindeer</name>
    <dbReference type="NCBI Taxonomy" id="3082113"/>
    <lineage>
        <taxon>Eukaryota</taxon>
        <taxon>Metazoa</taxon>
        <taxon>Chordata</taxon>
        <taxon>Craniata</taxon>
        <taxon>Vertebrata</taxon>
        <taxon>Euteleostomi</taxon>
        <taxon>Mammalia</taxon>
        <taxon>Eutheria</taxon>
        <taxon>Laurasiatheria</taxon>
        <taxon>Artiodactyla</taxon>
        <taxon>Ruminantia</taxon>
        <taxon>Pecora</taxon>
        <taxon>Cervidae</taxon>
        <taxon>Odocoileinae</taxon>
        <taxon>Rangifer</taxon>
    </lineage>
</organism>
<gene>
    <name evidence="2" type="ORF">MRATA1EN1_LOCUS20694</name>
</gene>
<evidence type="ECO:0000313" key="3">
    <source>
        <dbReference type="Proteomes" id="UP001176941"/>
    </source>
</evidence>
<evidence type="ECO:0000256" key="1">
    <source>
        <dbReference type="SAM" id="MobiDB-lite"/>
    </source>
</evidence>
<accession>A0ABN8ZG00</accession>
<feature type="region of interest" description="Disordered" evidence="1">
    <location>
        <begin position="1"/>
        <end position="64"/>
    </location>
</feature>
<keyword evidence="3" id="KW-1185">Reference proteome</keyword>
<protein>
    <submittedName>
        <fullName evidence="2">Uncharacterized protein</fullName>
    </submittedName>
</protein>
<reference evidence="2" key="1">
    <citation type="submission" date="2023-04" db="EMBL/GenBank/DDBJ databases">
        <authorList>
            <consortium name="ELIXIR-Norway"/>
        </authorList>
    </citation>
    <scope>NUCLEOTIDE SEQUENCE [LARGE SCALE GENOMIC DNA]</scope>
</reference>
<name>A0ABN8ZG00_RANTA</name>
<proteinExistence type="predicted"/>
<evidence type="ECO:0000313" key="2">
    <source>
        <dbReference type="EMBL" id="CAI9171732.1"/>
    </source>
</evidence>
<sequence>MHLPPPGGEPRSINKSIRRGEETLTGAERGAPAVRGGTAAGSAAQRAKYNRGDNRREPSYLSRKHTPLHCHLPLGIVLPGTRGRSDCYVTEKLPEEGGTREKRFASESP</sequence>